<dbReference type="InterPro" id="IPR038765">
    <property type="entry name" value="Papain-like_cys_pep_sf"/>
</dbReference>
<evidence type="ECO:0000256" key="5">
    <source>
        <dbReference type="SAM" id="SignalP"/>
    </source>
</evidence>
<feature type="domain" description="Transglutaminase-like" evidence="6">
    <location>
        <begin position="223"/>
        <end position="317"/>
    </location>
</feature>
<dbReference type="Gene3D" id="3.10.620.30">
    <property type="match status" value="1"/>
</dbReference>
<evidence type="ECO:0000256" key="2">
    <source>
        <dbReference type="PROSITE-ProRule" id="PRU00591"/>
    </source>
</evidence>
<proteinExistence type="predicted"/>
<protein>
    <submittedName>
        <fullName evidence="7">Sugar-binding protein</fullName>
    </submittedName>
</protein>
<feature type="chain" id="PRO_5046314243" evidence="5">
    <location>
        <begin position="28"/>
        <end position="966"/>
    </location>
</feature>
<organism evidence="7 8">
    <name type="scientific">Clostridium aquiflavi</name>
    <dbReference type="NCBI Taxonomy" id="3073603"/>
    <lineage>
        <taxon>Bacteria</taxon>
        <taxon>Bacillati</taxon>
        <taxon>Bacillota</taxon>
        <taxon>Clostridia</taxon>
        <taxon>Eubacteriales</taxon>
        <taxon>Clostridiaceae</taxon>
        <taxon>Clostridium</taxon>
    </lineage>
</organism>
<dbReference type="Proteomes" id="UP001256646">
    <property type="component" value="Unassembled WGS sequence"/>
</dbReference>
<dbReference type="RefSeq" id="WP_309556899.1">
    <property type="nucleotide sequence ID" value="NZ_JAVJAN010000058.1"/>
</dbReference>
<evidence type="ECO:0000256" key="3">
    <source>
        <dbReference type="SAM" id="Coils"/>
    </source>
</evidence>
<dbReference type="SUPFAM" id="SSF69360">
    <property type="entry name" value="Cell wall binding repeat"/>
    <property type="match status" value="1"/>
</dbReference>
<gene>
    <name evidence="7" type="ORF">RGC78_15100</name>
</gene>
<comment type="caution">
    <text evidence="7">The sequence shown here is derived from an EMBL/GenBank/DDBJ whole genome shotgun (WGS) entry which is preliminary data.</text>
</comment>
<keyword evidence="8" id="KW-1185">Reference proteome</keyword>
<dbReference type="Gene3D" id="1.20.1270.90">
    <property type="entry name" value="AF1782-like"/>
    <property type="match status" value="2"/>
</dbReference>
<feature type="region of interest" description="Disordered" evidence="4">
    <location>
        <begin position="662"/>
        <end position="705"/>
    </location>
</feature>
<dbReference type="InterPro" id="IPR002931">
    <property type="entry name" value="Transglutaminase-like"/>
</dbReference>
<dbReference type="SUPFAM" id="SSF54001">
    <property type="entry name" value="Cysteine proteinases"/>
    <property type="match status" value="1"/>
</dbReference>
<evidence type="ECO:0000313" key="7">
    <source>
        <dbReference type="EMBL" id="MDR5588796.1"/>
    </source>
</evidence>
<dbReference type="Pfam" id="PF01473">
    <property type="entry name" value="Choline_bind_1"/>
    <property type="match status" value="2"/>
</dbReference>
<keyword evidence="3" id="KW-0175">Coiled coil</keyword>
<keyword evidence="1" id="KW-0677">Repeat</keyword>
<feature type="repeat" description="Cell wall-binding" evidence="2">
    <location>
        <begin position="887"/>
        <end position="906"/>
    </location>
</feature>
<dbReference type="EMBL" id="JAVJAN010000058">
    <property type="protein sequence ID" value="MDR5588796.1"/>
    <property type="molecule type" value="Genomic_DNA"/>
</dbReference>
<name>A0ABU1EK83_9CLOT</name>
<feature type="repeat" description="Cell wall-binding" evidence="2">
    <location>
        <begin position="928"/>
        <end position="948"/>
    </location>
</feature>
<feature type="signal peptide" evidence="5">
    <location>
        <begin position="1"/>
        <end position="27"/>
    </location>
</feature>
<sequence>MKKRNQIISSLIAIAITTSITNTCAYAKDEKTNDAINTENYNSELEKDTLDLNQSKVTTGAAAFITPVENTKVDEIVEENEEEVITIENSERTLDEYLKSKVPKNSRRVKRYSNFSLFESNKEEIKERIKSGIENYETDIDIKDLVNIDDIKNNQNKILDLYFDVMYENPQIFYSSPTSVNFGKCTIKSSGELNSCDIQVTYEYSNDVIDKMREKLNSKIAAIKQKYLDNCSTNLEIEYAAHDYITQNCTYDKDNYDKDTIPNISHTSYGALVNQVAVCDGYSKANMLLLNEYGIEAGIVTNADHAWNYVNIDGNYYQTDLTWDDPTPETNKIMYKNFNCSDSVMSKIHTWTSTIPGNCIDTTFDNLFRIVSGNSVSEKNAVRIKDKLYYLDGADLWKCNLNGSNKILFSRNITPSANMVNLTAHNKDIYYLSELEIKKINIDDKQIETFKNLRSEFNFTSGSYSVQFYIKDNKLNIKFGQSKNDTNLKYSTKEYELSSTEDVDTDNSEEKVQDVIKLNKFNLQTLYNDNKDKLNGNYTDGTWAVFLNSLDEAKNILDRDNITQVDVDNAVARLQTAIDNLKEKHQEIIKLNKFNLQKLYNANKDKLKGNYTNNTWDTFSDSLNEAKNILDRDDITQIDVDNALLYLQTAIDNLQEKVPDIIKPNKINHDSSSTGGSSGSSRGNGSSEKNSSGSRSSESKIAITNENKNINTNKINISDSSNLNIVSTVKNVAKILTEINTVDKEISLDEIYEINSGDLKGTIANLKSDNKEYIYISCTNNAENANINSIKIDASKLNSKEKYIYNLDNVTNKLIFINTIQDDSVEIQANNQTQYILSNMEIQSLKNNNWNKINDNWLYVENGQVATGWIKTLDSKWYHMDNQGIMQKGWVQDNNKWYHLSNSGYMNTGWFKDTDGDWYYLNTDGSMKTGWFKDVSGNWYYLKSNGSMAVDTKVNGYYVNKSGLWE</sequence>
<evidence type="ECO:0000259" key="6">
    <source>
        <dbReference type="Pfam" id="PF01841"/>
    </source>
</evidence>
<keyword evidence="5" id="KW-0732">Signal</keyword>
<feature type="repeat" description="Cell wall-binding" evidence="2">
    <location>
        <begin position="866"/>
        <end position="886"/>
    </location>
</feature>
<evidence type="ECO:0000256" key="1">
    <source>
        <dbReference type="ARBA" id="ARBA00022737"/>
    </source>
</evidence>
<feature type="repeat" description="Cell wall-binding" evidence="2">
    <location>
        <begin position="907"/>
        <end position="927"/>
    </location>
</feature>
<evidence type="ECO:0000313" key="8">
    <source>
        <dbReference type="Proteomes" id="UP001256646"/>
    </source>
</evidence>
<dbReference type="Pfam" id="PF07554">
    <property type="entry name" value="FIVAR"/>
    <property type="match status" value="2"/>
</dbReference>
<dbReference type="Pfam" id="PF01841">
    <property type="entry name" value="Transglut_core"/>
    <property type="match status" value="1"/>
</dbReference>
<dbReference type="InterPro" id="IPR018337">
    <property type="entry name" value="Cell_wall/Cho-bd_repeat"/>
</dbReference>
<evidence type="ECO:0000256" key="4">
    <source>
        <dbReference type="SAM" id="MobiDB-lite"/>
    </source>
</evidence>
<feature type="compositionally biased region" description="Low complexity" evidence="4">
    <location>
        <begin position="671"/>
        <end position="705"/>
    </location>
</feature>
<accession>A0ABU1EK83</accession>
<feature type="coiled-coil region" evidence="3">
    <location>
        <begin position="564"/>
        <end position="591"/>
    </location>
</feature>
<dbReference type="PROSITE" id="PS51170">
    <property type="entry name" value="CW"/>
    <property type="match status" value="4"/>
</dbReference>
<dbReference type="Gene3D" id="2.10.270.10">
    <property type="entry name" value="Cholin Binding"/>
    <property type="match status" value="1"/>
</dbReference>
<dbReference type="Pfam" id="PF19127">
    <property type="entry name" value="Choline_bind_3"/>
    <property type="match status" value="1"/>
</dbReference>
<reference evidence="7 8" key="1">
    <citation type="submission" date="2023-09" db="EMBL/GenBank/DDBJ databases">
        <authorList>
            <person name="Zhai L."/>
        </authorList>
    </citation>
    <scope>NUCLEOTIDE SEQUENCE [LARGE SCALE GENOMIC DNA]</scope>
    <source>
        <strain evidence="7 8">5 N-1</strain>
    </source>
</reference>